<protein>
    <recommendedName>
        <fullName evidence="3">Synaptobrevin, longin-like domain protein</fullName>
    </recommendedName>
</protein>
<dbReference type="AlphaFoldDB" id="A0A699RXZ3"/>
<sequence length="187" mass="20620">MTSAVICLSKCQKFNFSKYIFDSSVRNVDSISKFYMYPRFIQLNIQAQVGNLSTHTKRFISPALTQKVFANMRRVVKGFSGVETPLFEGMIADRQPAEEELGAEQVQVDAALAAIIVEDVVDDVAEDVAYVATLSPSPHGISSPPQEPSSPPQQPHVTPLAPTQGEAFPRLEIVKLKARVKKLEKTD</sequence>
<feature type="region of interest" description="Disordered" evidence="1">
    <location>
        <begin position="135"/>
        <end position="168"/>
    </location>
</feature>
<dbReference type="EMBL" id="BKCJ011123097">
    <property type="protein sequence ID" value="GFC89852.1"/>
    <property type="molecule type" value="Genomic_DNA"/>
</dbReference>
<feature type="non-terminal residue" evidence="2">
    <location>
        <position position="187"/>
    </location>
</feature>
<feature type="compositionally biased region" description="Pro residues" evidence="1">
    <location>
        <begin position="145"/>
        <end position="154"/>
    </location>
</feature>
<gene>
    <name evidence="2" type="ORF">Tci_861822</name>
</gene>
<evidence type="ECO:0008006" key="3">
    <source>
        <dbReference type="Google" id="ProtNLM"/>
    </source>
</evidence>
<accession>A0A699RXZ3</accession>
<comment type="caution">
    <text evidence="2">The sequence shown here is derived from an EMBL/GenBank/DDBJ whole genome shotgun (WGS) entry which is preliminary data.</text>
</comment>
<reference evidence="2" key="1">
    <citation type="journal article" date="2019" name="Sci. Rep.">
        <title>Draft genome of Tanacetum cinerariifolium, the natural source of mosquito coil.</title>
        <authorList>
            <person name="Yamashiro T."/>
            <person name="Shiraishi A."/>
            <person name="Satake H."/>
            <person name="Nakayama K."/>
        </authorList>
    </citation>
    <scope>NUCLEOTIDE SEQUENCE</scope>
</reference>
<organism evidence="2">
    <name type="scientific">Tanacetum cinerariifolium</name>
    <name type="common">Dalmatian daisy</name>
    <name type="synonym">Chrysanthemum cinerariifolium</name>
    <dbReference type="NCBI Taxonomy" id="118510"/>
    <lineage>
        <taxon>Eukaryota</taxon>
        <taxon>Viridiplantae</taxon>
        <taxon>Streptophyta</taxon>
        <taxon>Embryophyta</taxon>
        <taxon>Tracheophyta</taxon>
        <taxon>Spermatophyta</taxon>
        <taxon>Magnoliopsida</taxon>
        <taxon>eudicotyledons</taxon>
        <taxon>Gunneridae</taxon>
        <taxon>Pentapetalae</taxon>
        <taxon>asterids</taxon>
        <taxon>campanulids</taxon>
        <taxon>Asterales</taxon>
        <taxon>Asteraceae</taxon>
        <taxon>Asteroideae</taxon>
        <taxon>Anthemideae</taxon>
        <taxon>Anthemidinae</taxon>
        <taxon>Tanacetum</taxon>
    </lineage>
</organism>
<evidence type="ECO:0000256" key="1">
    <source>
        <dbReference type="SAM" id="MobiDB-lite"/>
    </source>
</evidence>
<proteinExistence type="predicted"/>
<name>A0A699RXZ3_TANCI</name>
<evidence type="ECO:0000313" key="2">
    <source>
        <dbReference type="EMBL" id="GFC89852.1"/>
    </source>
</evidence>